<reference evidence="1" key="1">
    <citation type="journal article" date="2021" name="bioRxiv">
        <title>Whole Genome Assembly and Annotation of Northern Wild Rice, Zizania palustris L., Supports a Whole Genome Duplication in the Zizania Genus.</title>
        <authorList>
            <person name="Haas M."/>
            <person name="Kono T."/>
            <person name="Macchietto M."/>
            <person name="Millas R."/>
            <person name="McGilp L."/>
            <person name="Shao M."/>
            <person name="Duquette J."/>
            <person name="Hirsch C.N."/>
            <person name="Kimball J."/>
        </authorList>
    </citation>
    <scope>NUCLEOTIDE SEQUENCE</scope>
    <source>
        <tissue evidence="1">Fresh leaf tissue</tissue>
    </source>
</reference>
<dbReference type="AlphaFoldDB" id="A0A8J5SGW8"/>
<organism evidence="1 2">
    <name type="scientific">Zizania palustris</name>
    <name type="common">Northern wild rice</name>
    <dbReference type="NCBI Taxonomy" id="103762"/>
    <lineage>
        <taxon>Eukaryota</taxon>
        <taxon>Viridiplantae</taxon>
        <taxon>Streptophyta</taxon>
        <taxon>Embryophyta</taxon>
        <taxon>Tracheophyta</taxon>
        <taxon>Spermatophyta</taxon>
        <taxon>Magnoliopsida</taxon>
        <taxon>Liliopsida</taxon>
        <taxon>Poales</taxon>
        <taxon>Poaceae</taxon>
        <taxon>BOP clade</taxon>
        <taxon>Oryzoideae</taxon>
        <taxon>Oryzeae</taxon>
        <taxon>Zizaniinae</taxon>
        <taxon>Zizania</taxon>
    </lineage>
</organism>
<evidence type="ECO:0000313" key="1">
    <source>
        <dbReference type="EMBL" id="KAG8065564.1"/>
    </source>
</evidence>
<dbReference type="EMBL" id="JAAALK010000285">
    <property type="protein sequence ID" value="KAG8065564.1"/>
    <property type="molecule type" value="Genomic_DNA"/>
</dbReference>
<dbReference type="Proteomes" id="UP000729402">
    <property type="component" value="Unassembled WGS sequence"/>
</dbReference>
<accession>A0A8J5SGW8</accession>
<name>A0A8J5SGW8_ZIZPA</name>
<protein>
    <submittedName>
        <fullName evidence="1">Uncharacterized protein</fullName>
    </submittedName>
</protein>
<evidence type="ECO:0000313" key="2">
    <source>
        <dbReference type="Proteomes" id="UP000729402"/>
    </source>
</evidence>
<proteinExistence type="predicted"/>
<gene>
    <name evidence="1" type="ORF">GUJ93_ZPchr0004g40038</name>
</gene>
<comment type="caution">
    <text evidence="1">The sequence shown here is derived from an EMBL/GenBank/DDBJ whole genome shotgun (WGS) entry which is preliminary data.</text>
</comment>
<keyword evidence="2" id="KW-1185">Reference proteome</keyword>
<reference evidence="1" key="2">
    <citation type="submission" date="2021-02" db="EMBL/GenBank/DDBJ databases">
        <authorList>
            <person name="Kimball J.A."/>
            <person name="Haas M.W."/>
            <person name="Macchietto M."/>
            <person name="Kono T."/>
            <person name="Duquette J."/>
            <person name="Shao M."/>
        </authorList>
    </citation>
    <scope>NUCLEOTIDE SEQUENCE</scope>
    <source>
        <tissue evidence="1">Fresh leaf tissue</tissue>
    </source>
</reference>
<sequence length="211" mass="24097">MADLLHPLADQPNLEHSKLLVNVAAASTSGVHLRPLPVAAHPVGLIQATQLIFQEVAGHSFSTQTEYIQFSFLLPRHLLPLFQMCMSAWDQELMVLERFLTSRCPLEDSFISATEKIDDKFSNHSFVAWEVDVPARKEKLDLNRFVDDFRIFFGLNCMAHLQKAIVAKRDSDIDRKFRYQIGSSVPRDFEKTILLTLVFQIQNLVNCRLLA</sequence>